<dbReference type="PROSITE" id="PS00761">
    <property type="entry name" value="SPASE_I_3"/>
    <property type="match status" value="1"/>
</dbReference>
<evidence type="ECO:0000259" key="9">
    <source>
        <dbReference type="Pfam" id="PF10502"/>
    </source>
</evidence>
<keyword evidence="8" id="KW-0812">Transmembrane</keyword>
<keyword evidence="5 8" id="KW-0645">Protease</keyword>
<dbReference type="CDD" id="cd06530">
    <property type="entry name" value="S26_SPase_I"/>
    <property type="match status" value="1"/>
</dbReference>
<keyword evidence="6 8" id="KW-0378">Hydrolase</keyword>
<keyword evidence="8" id="KW-1133">Transmembrane helix</keyword>
<feature type="active site" evidence="7">
    <location>
        <position position="78"/>
    </location>
</feature>
<keyword evidence="11" id="KW-1185">Reference proteome</keyword>
<dbReference type="InterPro" id="IPR019756">
    <property type="entry name" value="Pept_S26A_signal_pept_1_Ser-AS"/>
</dbReference>
<protein>
    <recommendedName>
        <fullName evidence="4 8">Signal peptidase I</fullName>
        <ecNumber evidence="4 8">3.4.21.89</ecNumber>
    </recommendedName>
</protein>
<evidence type="ECO:0000256" key="4">
    <source>
        <dbReference type="ARBA" id="ARBA00013208"/>
    </source>
</evidence>
<dbReference type="InterPro" id="IPR000223">
    <property type="entry name" value="Pept_S26A_signal_pept_1"/>
</dbReference>
<dbReference type="SUPFAM" id="SSF51306">
    <property type="entry name" value="LexA/Signal peptidase"/>
    <property type="match status" value="1"/>
</dbReference>
<dbReference type="Pfam" id="PF10502">
    <property type="entry name" value="Peptidase_S26"/>
    <property type="match status" value="1"/>
</dbReference>
<dbReference type="OrthoDB" id="9802919at2"/>
<dbReference type="Proteomes" id="UP000242754">
    <property type="component" value="Unassembled WGS sequence"/>
</dbReference>
<organism evidence="10 11">
    <name type="scientific">Trichococcus palustris</name>
    <dbReference type="NCBI Taxonomy" id="140314"/>
    <lineage>
        <taxon>Bacteria</taxon>
        <taxon>Bacillati</taxon>
        <taxon>Bacillota</taxon>
        <taxon>Bacilli</taxon>
        <taxon>Lactobacillales</taxon>
        <taxon>Carnobacteriaceae</taxon>
        <taxon>Trichococcus</taxon>
    </lineage>
</organism>
<dbReference type="PANTHER" id="PTHR43390">
    <property type="entry name" value="SIGNAL PEPTIDASE I"/>
    <property type="match status" value="1"/>
</dbReference>
<feature type="active site" evidence="7">
    <location>
        <position position="37"/>
    </location>
</feature>
<comment type="catalytic activity">
    <reaction evidence="1 8">
        <text>Cleavage of hydrophobic, N-terminal signal or leader sequences from secreted and periplasmic proteins.</text>
        <dbReference type="EC" id="3.4.21.89"/>
    </reaction>
</comment>
<evidence type="ECO:0000256" key="3">
    <source>
        <dbReference type="ARBA" id="ARBA00009370"/>
    </source>
</evidence>
<keyword evidence="8" id="KW-0472">Membrane</keyword>
<accession>A0A143YV11</accession>
<dbReference type="PANTHER" id="PTHR43390:SF1">
    <property type="entry name" value="CHLOROPLAST PROCESSING PEPTIDASE"/>
    <property type="match status" value="1"/>
</dbReference>
<dbReference type="GO" id="GO:0009003">
    <property type="term" value="F:signal peptidase activity"/>
    <property type="evidence" value="ECO:0007669"/>
    <property type="project" value="UniProtKB-EC"/>
</dbReference>
<dbReference type="NCBIfam" id="TIGR02227">
    <property type="entry name" value="sigpep_I_bact"/>
    <property type="match status" value="1"/>
</dbReference>
<name>A0A143YV11_9LACT</name>
<dbReference type="EC" id="3.4.21.89" evidence="4 8"/>
<evidence type="ECO:0000256" key="7">
    <source>
        <dbReference type="PIRSR" id="PIRSR600223-1"/>
    </source>
</evidence>
<evidence type="ECO:0000256" key="6">
    <source>
        <dbReference type="ARBA" id="ARBA00022801"/>
    </source>
</evidence>
<dbReference type="RefSeq" id="WP_087033931.1">
    <property type="nucleotide sequence ID" value="NZ_FJNE01000008.1"/>
</dbReference>
<dbReference type="InterPro" id="IPR036286">
    <property type="entry name" value="LexA/Signal_pep-like_sf"/>
</dbReference>
<dbReference type="GO" id="GO:0005886">
    <property type="term" value="C:plasma membrane"/>
    <property type="evidence" value="ECO:0007669"/>
    <property type="project" value="UniProtKB-SubCell"/>
</dbReference>
<reference evidence="10 11" key="1">
    <citation type="submission" date="2016-02" db="EMBL/GenBank/DDBJ databases">
        <authorList>
            <person name="Wen L."/>
            <person name="He K."/>
            <person name="Yang H."/>
        </authorList>
    </citation>
    <scope>NUCLEOTIDE SEQUENCE [LARGE SCALE GENOMIC DNA]</scope>
    <source>
        <strain evidence="10">Trichococcus palustris</strain>
    </source>
</reference>
<dbReference type="PRINTS" id="PR00727">
    <property type="entry name" value="LEADERPTASE"/>
</dbReference>
<gene>
    <name evidence="10" type="ORF">Tpal_2380</name>
</gene>
<feature type="transmembrane region" description="Helical" evidence="8">
    <location>
        <begin position="6"/>
        <end position="23"/>
    </location>
</feature>
<dbReference type="GO" id="GO:0004252">
    <property type="term" value="F:serine-type endopeptidase activity"/>
    <property type="evidence" value="ECO:0007669"/>
    <property type="project" value="InterPro"/>
</dbReference>
<evidence type="ECO:0000256" key="5">
    <source>
        <dbReference type="ARBA" id="ARBA00022670"/>
    </source>
</evidence>
<dbReference type="Gene3D" id="2.10.109.10">
    <property type="entry name" value="Umud Fragment, subunit A"/>
    <property type="match status" value="1"/>
</dbReference>
<dbReference type="AlphaFoldDB" id="A0A143YV11"/>
<comment type="subcellular location">
    <subcellularLocation>
        <location evidence="2">Cell membrane</location>
        <topology evidence="2">Single-pass type II membrane protein</topology>
    </subcellularLocation>
    <subcellularLocation>
        <location evidence="8">Membrane</location>
        <topology evidence="8">Single-pass type II membrane protein</topology>
    </subcellularLocation>
</comment>
<sequence length="165" mass="18901">MEQTLIYQYVLFIGIAIGTASLIRKHIFFLTRVSSYSMVPTLQPKDLLFTLRIHDFQTIRRGDILVFYSDELQDTLVKRVIGLPEDVVSIDDDGAVSVNQTELDEPYVDYPSRSDGRFEVPPNNYLFLGDNRAASHDSRSFADPFIHEGKIRGKVLFSIFPFHLL</sequence>
<dbReference type="InterPro" id="IPR019533">
    <property type="entry name" value="Peptidase_S26"/>
</dbReference>
<dbReference type="EMBL" id="FJNE01000008">
    <property type="protein sequence ID" value="CZQ99495.1"/>
    <property type="molecule type" value="Genomic_DNA"/>
</dbReference>
<evidence type="ECO:0000313" key="10">
    <source>
        <dbReference type="EMBL" id="CZQ99495.1"/>
    </source>
</evidence>
<evidence type="ECO:0000313" key="11">
    <source>
        <dbReference type="Proteomes" id="UP000242754"/>
    </source>
</evidence>
<dbReference type="InterPro" id="IPR019758">
    <property type="entry name" value="Pept_S26A_signal_pept_1_CS"/>
</dbReference>
<evidence type="ECO:0000256" key="2">
    <source>
        <dbReference type="ARBA" id="ARBA00004401"/>
    </source>
</evidence>
<evidence type="ECO:0000256" key="1">
    <source>
        <dbReference type="ARBA" id="ARBA00000677"/>
    </source>
</evidence>
<proteinExistence type="inferred from homology"/>
<comment type="similarity">
    <text evidence="3 8">Belongs to the peptidase S26 family.</text>
</comment>
<feature type="domain" description="Peptidase S26" evidence="9">
    <location>
        <begin position="8"/>
        <end position="159"/>
    </location>
</feature>
<dbReference type="STRING" id="140314.SAMN04488076_10759"/>
<evidence type="ECO:0000256" key="8">
    <source>
        <dbReference type="RuleBase" id="RU362042"/>
    </source>
</evidence>
<dbReference type="PROSITE" id="PS00501">
    <property type="entry name" value="SPASE_I_1"/>
    <property type="match status" value="1"/>
</dbReference>
<dbReference type="GO" id="GO:0006465">
    <property type="term" value="P:signal peptide processing"/>
    <property type="evidence" value="ECO:0007669"/>
    <property type="project" value="InterPro"/>
</dbReference>